<dbReference type="OMA" id="HKSHPAW"/>
<comment type="caution">
    <text evidence="2">The sequence shown here is derived from an EMBL/GenBank/DDBJ whole genome shotgun (WGS) entry which is preliminary data.</text>
</comment>
<accession>A0A832WAW8</accession>
<evidence type="ECO:0000313" key="3">
    <source>
        <dbReference type="Proteomes" id="UP000600774"/>
    </source>
</evidence>
<dbReference type="RefSeq" id="WP_011020671.1">
    <property type="nucleotide sequence ID" value="NZ_DUJU01000135.1"/>
</dbReference>
<evidence type="ECO:0000313" key="2">
    <source>
        <dbReference type="EMBL" id="HIH94655.1"/>
    </source>
</evidence>
<proteinExistence type="predicted"/>
<dbReference type="GeneID" id="1472515"/>
<reference evidence="2" key="1">
    <citation type="journal article" date="2020" name="bioRxiv">
        <title>A rank-normalized archaeal taxonomy based on genome phylogeny resolves widespread incomplete and uneven classifications.</title>
        <authorList>
            <person name="Rinke C."/>
            <person name="Chuvochina M."/>
            <person name="Mussig A.J."/>
            <person name="Chaumeil P.-A."/>
            <person name="Waite D.W."/>
            <person name="Whitman W.B."/>
            <person name="Parks D.H."/>
            <person name="Hugenholtz P."/>
        </authorList>
    </citation>
    <scope>NUCLEOTIDE SEQUENCE</scope>
    <source>
        <strain evidence="2">UBA8876</strain>
    </source>
</reference>
<gene>
    <name evidence="2" type="ORF">HA338_11720</name>
</gene>
<protein>
    <submittedName>
        <fullName evidence="2">Uncharacterized protein</fullName>
    </submittedName>
</protein>
<organism evidence="2 3">
    <name type="scientific">Methanosarcina acetivorans</name>
    <dbReference type="NCBI Taxonomy" id="2214"/>
    <lineage>
        <taxon>Archaea</taxon>
        <taxon>Methanobacteriati</taxon>
        <taxon>Methanobacteriota</taxon>
        <taxon>Stenosarchaea group</taxon>
        <taxon>Methanomicrobia</taxon>
        <taxon>Methanosarcinales</taxon>
        <taxon>Methanosarcinaceae</taxon>
        <taxon>Methanosarcina</taxon>
    </lineage>
</organism>
<dbReference type="Proteomes" id="UP000600774">
    <property type="component" value="Unassembled WGS sequence"/>
</dbReference>
<feature type="region of interest" description="Disordered" evidence="1">
    <location>
        <begin position="196"/>
        <end position="220"/>
    </location>
</feature>
<dbReference type="AlphaFoldDB" id="A0A832WAW8"/>
<evidence type="ECO:0000256" key="1">
    <source>
        <dbReference type="SAM" id="MobiDB-lite"/>
    </source>
</evidence>
<sequence>MKRNSKEWKEKRAEFIKGKTCTWCGSAERLCVHTPGAFSPAEVRSGIYSLAYVRFREVYRQKYQKFEQVLTGKHRHKSHPAWHKATTVHKAEPDHTDLEDQYIEVLVEDKEEGNFKKLYHEWLEENGIEELIEEETRKAEEEYSSFEHAIVLCNRCHFASLKGMELCPVCKKKYKPSRYGTCFDCLPDEKKNEVMAKQKEKEDFPENSERFSNKSFPEEP</sequence>
<name>A0A832WAW8_9EURY</name>
<dbReference type="EMBL" id="DUJU01000135">
    <property type="protein sequence ID" value="HIH94655.1"/>
    <property type="molecule type" value="Genomic_DNA"/>
</dbReference>
<feature type="compositionally biased region" description="Basic and acidic residues" evidence="1">
    <location>
        <begin position="196"/>
        <end position="212"/>
    </location>
</feature>